<protein>
    <submittedName>
        <fullName evidence="2">Methyltransferase domain-containing protein</fullName>
    </submittedName>
</protein>
<keyword evidence="3" id="KW-1185">Reference proteome</keyword>
<dbReference type="InterPro" id="IPR013216">
    <property type="entry name" value="Methyltransf_11"/>
</dbReference>
<sequence length="599" mass="66563">MTVPAQFKGARGRLAKILPLLACPLCREALALNASGASIECTGCGASYPVRDGIPVLLPQSVQEPGIGWADADDPVSRHPYSPQALDIIAEHAGGWVLDLGAGGKLQQLEHVVQVDIFRYPMTDVVATADCLPFRDNAFQAVISQAVFEHLQYPEEAADEIRRVLQPQGVLRIDTAFLQPEHGYPYHFFNATETGLRHWFRQFDIEWSGVAPYQHPKWALSWFLSVYLDRLDGPSADVVRQAGMGQVQAALDALAAGKPRPGDEGLLQALDALPVHELRTLAAGVSIHGRNPPKPAETACPLAIGAQKQHAVIASHHTEEALRQQVALLQQQTLALRQEQTLARDRGNYLAQMAYFHVDVRLLQTLTVRARLYFAAASLVRLLLPPSWWLAWRARVRRQRFSVPPLEHTQAERPFFSVVVAPEEVESLIRSFFSLTHQSYTGWELLVIERPGQPVAVRNVLQDFIALDSRVRSLRVTEEQAAQWMPHAHVASQGNYVLGLPSGVALAEEALQTIYTLLRARPETDAVIADFEYRLANESRFLQCCCRPIEGHGFEADPKVLSCVVHARQPENGHQGSMAPVVAYIPEVLFRQVRFDLVE</sequence>
<dbReference type="OrthoDB" id="9795634at2"/>
<dbReference type="SUPFAM" id="SSF158997">
    <property type="entry name" value="Trm112p-like"/>
    <property type="match status" value="1"/>
</dbReference>
<dbReference type="STRING" id="1527607.SAMN05428957_104109"/>
<dbReference type="Gene3D" id="2.20.25.10">
    <property type="match status" value="1"/>
</dbReference>
<dbReference type="InterPro" id="IPR029063">
    <property type="entry name" value="SAM-dependent_MTases_sf"/>
</dbReference>
<dbReference type="SUPFAM" id="SSF53335">
    <property type="entry name" value="S-adenosyl-L-methionine-dependent methyltransferases"/>
    <property type="match status" value="1"/>
</dbReference>
<keyword evidence="2" id="KW-0808">Transferase</keyword>
<dbReference type="InterPro" id="IPR005651">
    <property type="entry name" value="Trm112-like"/>
</dbReference>
<dbReference type="Pfam" id="PF08241">
    <property type="entry name" value="Methyltransf_11"/>
    <property type="match status" value="1"/>
</dbReference>
<accession>A0A1G9S4R0</accession>
<dbReference type="Proteomes" id="UP000198552">
    <property type="component" value="Unassembled WGS sequence"/>
</dbReference>
<evidence type="ECO:0000313" key="3">
    <source>
        <dbReference type="Proteomes" id="UP000198552"/>
    </source>
</evidence>
<reference evidence="3" key="1">
    <citation type="submission" date="2016-10" db="EMBL/GenBank/DDBJ databases">
        <authorList>
            <person name="Varghese N."/>
            <person name="Submissions S."/>
        </authorList>
    </citation>
    <scope>NUCLEOTIDE SEQUENCE [LARGE SCALE GENOMIC DNA]</scope>
    <source>
        <strain evidence="3">EPL6</strain>
    </source>
</reference>
<dbReference type="InterPro" id="IPR029044">
    <property type="entry name" value="Nucleotide-diphossugar_trans"/>
</dbReference>
<dbReference type="EMBL" id="FNHP01000004">
    <property type="protein sequence ID" value="SDM30548.1"/>
    <property type="molecule type" value="Genomic_DNA"/>
</dbReference>
<gene>
    <name evidence="2" type="ORF">SAMN05428957_104109</name>
</gene>
<name>A0A1G9S4R0_9BURK</name>
<evidence type="ECO:0000313" key="2">
    <source>
        <dbReference type="EMBL" id="SDM30548.1"/>
    </source>
</evidence>
<feature type="domain" description="Methyltransferase type 11" evidence="1">
    <location>
        <begin position="124"/>
        <end position="172"/>
    </location>
</feature>
<organism evidence="2 3">
    <name type="scientific">Oryzisolibacter propanilivorax</name>
    <dbReference type="NCBI Taxonomy" id="1527607"/>
    <lineage>
        <taxon>Bacteria</taxon>
        <taxon>Pseudomonadati</taxon>
        <taxon>Pseudomonadota</taxon>
        <taxon>Betaproteobacteria</taxon>
        <taxon>Burkholderiales</taxon>
        <taxon>Comamonadaceae</taxon>
        <taxon>Oryzisolibacter</taxon>
    </lineage>
</organism>
<dbReference type="AlphaFoldDB" id="A0A1G9S4R0"/>
<dbReference type="SUPFAM" id="SSF53448">
    <property type="entry name" value="Nucleotide-diphospho-sugar transferases"/>
    <property type="match status" value="1"/>
</dbReference>
<dbReference type="GO" id="GO:0032259">
    <property type="term" value="P:methylation"/>
    <property type="evidence" value="ECO:0007669"/>
    <property type="project" value="UniProtKB-KW"/>
</dbReference>
<proteinExistence type="predicted"/>
<evidence type="ECO:0000259" key="1">
    <source>
        <dbReference type="Pfam" id="PF08241"/>
    </source>
</evidence>
<dbReference type="Gene3D" id="3.40.50.150">
    <property type="entry name" value="Vaccinia Virus protein VP39"/>
    <property type="match status" value="1"/>
</dbReference>
<keyword evidence="2" id="KW-0489">Methyltransferase</keyword>
<dbReference type="Pfam" id="PF03966">
    <property type="entry name" value="Trm112p"/>
    <property type="match status" value="1"/>
</dbReference>
<dbReference type="GO" id="GO:0008757">
    <property type="term" value="F:S-adenosylmethionine-dependent methyltransferase activity"/>
    <property type="evidence" value="ECO:0007669"/>
    <property type="project" value="InterPro"/>
</dbReference>